<accession>D2BFJ5</accession>
<dbReference type="KEGG" id="sro:Sros_7473"/>
<reference evidence="2 3" key="1">
    <citation type="journal article" date="2010" name="Stand. Genomic Sci.">
        <title>Complete genome sequence of Streptosporangium roseum type strain (NI 9100).</title>
        <authorList>
            <person name="Nolan M."/>
            <person name="Sikorski J."/>
            <person name="Jando M."/>
            <person name="Lucas S."/>
            <person name="Lapidus A."/>
            <person name="Glavina Del Rio T."/>
            <person name="Chen F."/>
            <person name="Tice H."/>
            <person name="Pitluck S."/>
            <person name="Cheng J.F."/>
            <person name="Chertkov O."/>
            <person name="Sims D."/>
            <person name="Meincke L."/>
            <person name="Brettin T."/>
            <person name="Han C."/>
            <person name="Detter J.C."/>
            <person name="Bruce D."/>
            <person name="Goodwin L."/>
            <person name="Land M."/>
            <person name="Hauser L."/>
            <person name="Chang Y.J."/>
            <person name="Jeffries C.D."/>
            <person name="Ivanova N."/>
            <person name="Mavromatis K."/>
            <person name="Mikhailova N."/>
            <person name="Chen A."/>
            <person name="Palaniappan K."/>
            <person name="Chain P."/>
            <person name="Rohde M."/>
            <person name="Goker M."/>
            <person name="Bristow J."/>
            <person name="Eisen J.A."/>
            <person name="Markowitz V."/>
            <person name="Hugenholtz P."/>
            <person name="Kyrpides N.C."/>
            <person name="Klenk H.P."/>
        </authorList>
    </citation>
    <scope>NUCLEOTIDE SEQUENCE [LARGE SCALE GENOMIC DNA]</scope>
    <source>
        <strain evidence="3">ATCC 12428 / DSM 43021 / JCM 3005 / NI 9100</strain>
    </source>
</reference>
<dbReference type="eggNOG" id="COG3012">
    <property type="taxonomic scope" value="Bacteria"/>
</dbReference>
<organism evidence="2 3">
    <name type="scientific">Streptosporangium roseum (strain ATCC 12428 / DSM 43021 / JCM 3005 / KCTC 9067 / NCIMB 10171 / NRRL 2505 / NI 9100)</name>
    <dbReference type="NCBI Taxonomy" id="479432"/>
    <lineage>
        <taxon>Bacteria</taxon>
        <taxon>Bacillati</taxon>
        <taxon>Actinomycetota</taxon>
        <taxon>Actinomycetes</taxon>
        <taxon>Streptosporangiales</taxon>
        <taxon>Streptosporangiaceae</taxon>
        <taxon>Streptosporangium</taxon>
    </lineage>
</organism>
<dbReference type="Pfam" id="PF17775">
    <property type="entry name" value="YchJ_M-like"/>
    <property type="match status" value="1"/>
</dbReference>
<name>D2BFJ5_STRRD</name>
<dbReference type="AlphaFoldDB" id="D2BFJ5"/>
<dbReference type="SUPFAM" id="SSF54427">
    <property type="entry name" value="NTF2-like"/>
    <property type="match status" value="1"/>
</dbReference>
<gene>
    <name evidence="2" type="ordered locus">Sros_7473</name>
</gene>
<proteinExistence type="predicted"/>
<dbReference type="Gene3D" id="3.10.450.50">
    <property type="match status" value="1"/>
</dbReference>
<dbReference type="EMBL" id="CP001814">
    <property type="protein sequence ID" value="ACZ90156.1"/>
    <property type="molecule type" value="Genomic_DNA"/>
</dbReference>
<dbReference type="RefSeq" id="WP_012893886.1">
    <property type="nucleotide sequence ID" value="NC_013595.1"/>
</dbReference>
<dbReference type="Proteomes" id="UP000002029">
    <property type="component" value="Chromosome"/>
</dbReference>
<dbReference type="HOGENOM" id="CLU_1420769_0_0_11"/>
<evidence type="ECO:0000313" key="3">
    <source>
        <dbReference type="Proteomes" id="UP000002029"/>
    </source>
</evidence>
<sequence length="191" mass="21724">MGLTWWNARPREIAEPGWVVNGRVDVREETVGVIARPPVRRCRRPPGFRAIRQVRSGTIEGMSRRVPATAGCLCGLPAPYQDCCARFHRGEGSASTAELLMRSRFSAFGVGDEAYLLRTWHPADRPPRVELDKKLRWVRLEILETADGSVFHNEGTVRFRAHYLDRGQPGQMEEHSRFVRLDGRWVYAGVV</sequence>
<protein>
    <recommendedName>
        <fullName evidence="1">YchJ-like middle NTF2-like domain-containing protein</fullName>
    </recommendedName>
</protein>
<evidence type="ECO:0000259" key="1">
    <source>
        <dbReference type="Pfam" id="PF17775"/>
    </source>
</evidence>
<dbReference type="InterPro" id="IPR048469">
    <property type="entry name" value="YchJ-like_M"/>
</dbReference>
<dbReference type="InterPro" id="IPR032710">
    <property type="entry name" value="NTF2-like_dom_sf"/>
</dbReference>
<keyword evidence="3" id="KW-1185">Reference proteome</keyword>
<evidence type="ECO:0000313" key="2">
    <source>
        <dbReference type="EMBL" id="ACZ90156.1"/>
    </source>
</evidence>
<dbReference type="STRING" id="479432.Sros_7473"/>
<feature type="domain" description="YchJ-like middle NTF2-like" evidence="1">
    <location>
        <begin position="96"/>
        <end position="188"/>
    </location>
</feature>